<proteinExistence type="inferred from homology"/>
<dbReference type="GO" id="GO:0050545">
    <property type="term" value="F:sulfopyruvate decarboxylase activity"/>
    <property type="evidence" value="ECO:0007669"/>
    <property type="project" value="TreeGrafter"/>
</dbReference>
<dbReference type="Gene3D" id="3.90.1560.10">
    <property type="entry name" value="ComB-like"/>
    <property type="match status" value="1"/>
</dbReference>
<dbReference type="GO" id="GO:0019295">
    <property type="term" value="P:coenzyme M biosynthetic process"/>
    <property type="evidence" value="ECO:0007669"/>
    <property type="project" value="InterPro"/>
</dbReference>
<dbReference type="PANTHER" id="PTHR37311:SF1">
    <property type="entry name" value="2-PHOSPHOSULFOLACTATE PHOSPHATASE-RELATED"/>
    <property type="match status" value="1"/>
</dbReference>
<evidence type="ECO:0000256" key="5">
    <source>
        <dbReference type="ARBA" id="ARBA00022842"/>
    </source>
</evidence>
<evidence type="ECO:0000256" key="6">
    <source>
        <dbReference type="ARBA" id="ARBA00033711"/>
    </source>
</evidence>
<dbReference type="GO" id="GO:0000287">
    <property type="term" value="F:magnesium ion binding"/>
    <property type="evidence" value="ECO:0007669"/>
    <property type="project" value="InterPro"/>
</dbReference>
<dbReference type="NCBIfam" id="TIGR00298">
    <property type="entry name" value="2-phosphosulfolactate phosphatase"/>
    <property type="match status" value="1"/>
</dbReference>
<comment type="similarity">
    <text evidence="2">Belongs to the ComB family.</text>
</comment>
<dbReference type="EMBL" id="SUTF01000005">
    <property type="protein sequence ID" value="MBE6510591.1"/>
    <property type="molecule type" value="Genomic_DNA"/>
</dbReference>
<gene>
    <name evidence="8" type="primary">comB</name>
    <name evidence="8" type="ORF">E7Z74_04925</name>
</gene>
<name>A0A8T3VMK2_9EURY</name>
<keyword evidence="5" id="KW-0460">Magnesium</keyword>
<evidence type="ECO:0000256" key="4">
    <source>
        <dbReference type="ARBA" id="ARBA00022801"/>
    </source>
</evidence>
<reference evidence="8" key="1">
    <citation type="submission" date="2019-04" db="EMBL/GenBank/DDBJ databases">
        <title>Evolution of Biomass-Degrading Anaerobic Consortia Revealed by Metagenomics.</title>
        <authorList>
            <person name="Peng X."/>
        </authorList>
    </citation>
    <scope>NUCLEOTIDE SEQUENCE</scope>
    <source>
        <strain evidence="8">SIG13</strain>
    </source>
</reference>
<dbReference type="InterPro" id="IPR005238">
    <property type="entry name" value="ComB-like"/>
</dbReference>
<dbReference type="AlphaFoldDB" id="A0A8T3VMK2"/>
<organism evidence="8 9">
    <name type="scientific">Methanobrevibacter millerae</name>
    <dbReference type="NCBI Taxonomy" id="230361"/>
    <lineage>
        <taxon>Archaea</taxon>
        <taxon>Methanobacteriati</taxon>
        <taxon>Methanobacteriota</taxon>
        <taxon>Methanomada group</taxon>
        <taxon>Methanobacteria</taxon>
        <taxon>Methanobacteriales</taxon>
        <taxon>Methanobacteriaceae</taxon>
        <taxon>Methanobrevibacter</taxon>
    </lineage>
</organism>
<comment type="caution">
    <text evidence="8">The sequence shown here is derived from an EMBL/GenBank/DDBJ whole genome shotgun (WGS) entry which is preliminary data.</text>
</comment>
<dbReference type="EC" id="3.1.3.71" evidence="3 7"/>
<dbReference type="GO" id="GO:0050532">
    <property type="term" value="F:2-phosphosulfolactate phosphatase activity"/>
    <property type="evidence" value="ECO:0007669"/>
    <property type="project" value="UniProtKB-UniRule"/>
</dbReference>
<keyword evidence="4 8" id="KW-0378">Hydrolase</keyword>
<evidence type="ECO:0000256" key="7">
    <source>
        <dbReference type="NCBIfam" id="TIGR00298"/>
    </source>
</evidence>
<protein>
    <recommendedName>
        <fullName evidence="3 7">2-phosphosulfolactate phosphatase</fullName>
        <ecNumber evidence="3 7">3.1.3.71</ecNumber>
    </recommendedName>
</protein>
<dbReference type="Pfam" id="PF04029">
    <property type="entry name" value="2-ph_phosp"/>
    <property type="match status" value="1"/>
</dbReference>
<evidence type="ECO:0000313" key="9">
    <source>
        <dbReference type="Proteomes" id="UP000713479"/>
    </source>
</evidence>
<dbReference type="PANTHER" id="PTHR37311">
    <property type="entry name" value="2-PHOSPHOSULFOLACTATE PHOSPHATASE-RELATED"/>
    <property type="match status" value="1"/>
</dbReference>
<dbReference type="InterPro" id="IPR027639">
    <property type="entry name" value="ComB_archaeal"/>
</dbReference>
<evidence type="ECO:0000313" key="8">
    <source>
        <dbReference type="EMBL" id="MBE6510591.1"/>
    </source>
</evidence>
<dbReference type="Proteomes" id="UP000713479">
    <property type="component" value="Unassembled WGS sequence"/>
</dbReference>
<comment type="catalytic activity">
    <reaction evidence="6">
        <text>(2R)-O-phospho-3-sulfolactate + H2O = (2R)-3-sulfolactate + phosphate</text>
        <dbReference type="Rhea" id="RHEA:23416"/>
        <dbReference type="ChEBI" id="CHEBI:15377"/>
        <dbReference type="ChEBI" id="CHEBI:15597"/>
        <dbReference type="ChEBI" id="CHEBI:43474"/>
        <dbReference type="ChEBI" id="CHEBI:58738"/>
        <dbReference type="EC" id="3.1.3.71"/>
    </reaction>
</comment>
<accession>A0A8T3VMK2</accession>
<dbReference type="InterPro" id="IPR036702">
    <property type="entry name" value="ComB-like_sf"/>
</dbReference>
<evidence type="ECO:0000256" key="2">
    <source>
        <dbReference type="ARBA" id="ARBA00009997"/>
    </source>
</evidence>
<dbReference type="SUPFAM" id="SSF142823">
    <property type="entry name" value="ComB-like"/>
    <property type="match status" value="1"/>
</dbReference>
<sequence length="232" mass="25393">MKITLSFEQTISEDVSIMVDVLRASSTITLALDKFEKIIPCFTPEDAFKLKDETGGIIAGERKGAKIEGFDIGNSPNAIKEFKTDSSTMILTTSNGTRILEKMNSKVLIGCMNNARAVAKASLEIACDHIDVVMAGVWKNFAIEDFLAAGEIISEISKACNNCEISEYAQAAVLASRNYELVKKAFYESTSGNKLKSLGYEKDIAFCLEKNSTAKVGIYDKRNITQLELSSQ</sequence>
<evidence type="ECO:0000256" key="1">
    <source>
        <dbReference type="ARBA" id="ARBA00001946"/>
    </source>
</evidence>
<comment type="cofactor">
    <cofactor evidence="1">
        <name>Mg(2+)</name>
        <dbReference type="ChEBI" id="CHEBI:18420"/>
    </cofactor>
</comment>
<evidence type="ECO:0000256" key="3">
    <source>
        <dbReference type="ARBA" id="ARBA00012953"/>
    </source>
</evidence>